<evidence type="ECO:0000313" key="2">
    <source>
        <dbReference type="Proteomes" id="UP000434580"/>
    </source>
</evidence>
<dbReference type="Pfam" id="PF10604">
    <property type="entry name" value="Polyketide_cyc2"/>
    <property type="match status" value="1"/>
</dbReference>
<dbReference type="Gene3D" id="3.30.530.20">
    <property type="match status" value="1"/>
</dbReference>
<dbReference type="AlphaFoldDB" id="A0A5S9QFU4"/>
<name>A0A5S9QFU4_9GAMM</name>
<dbReference type="Proteomes" id="UP000434580">
    <property type="component" value="Unassembled WGS sequence"/>
</dbReference>
<dbReference type="InterPro" id="IPR023393">
    <property type="entry name" value="START-like_dom_sf"/>
</dbReference>
<dbReference type="InterPro" id="IPR019587">
    <property type="entry name" value="Polyketide_cyclase/dehydratase"/>
</dbReference>
<accession>A0A5S9QFU4</accession>
<dbReference type="EMBL" id="CACSII010000019">
    <property type="protein sequence ID" value="CAA0117430.1"/>
    <property type="molecule type" value="Genomic_DNA"/>
</dbReference>
<gene>
    <name evidence="1" type="ORF">DPBNPPHM_02272</name>
</gene>
<proteinExistence type="predicted"/>
<organism evidence="1 2">
    <name type="scientific">BD1-7 clade bacterium</name>
    <dbReference type="NCBI Taxonomy" id="2029982"/>
    <lineage>
        <taxon>Bacteria</taxon>
        <taxon>Pseudomonadati</taxon>
        <taxon>Pseudomonadota</taxon>
        <taxon>Gammaproteobacteria</taxon>
        <taxon>Cellvibrionales</taxon>
        <taxon>Spongiibacteraceae</taxon>
        <taxon>BD1-7 clade</taxon>
    </lineage>
</organism>
<sequence>MHKCIEVDMSYFETAKNRYQAVVEVDATPEQVFACFEDAEAWPKWAPPITNVEWTSPKPFGLGTTRTVSMIAGLVGDEVFIDWDYPKRMAFCFTHSSQSLVESFGEDYVVTPLPNGKTQVVWTMAMTAKGFGNVTMTLFGPFMRMGNQWMFNRFKKHVEANYT</sequence>
<dbReference type="OrthoDB" id="581838at2"/>
<evidence type="ECO:0008006" key="3">
    <source>
        <dbReference type="Google" id="ProtNLM"/>
    </source>
</evidence>
<dbReference type="CDD" id="cd07821">
    <property type="entry name" value="PYR_PYL_RCAR_like"/>
    <property type="match status" value="1"/>
</dbReference>
<dbReference type="SUPFAM" id="SSF55961">
    <property type="entry name" value="Bet v1-like"/>
    <property type="match status" value="1"/>
</dbReference>
<protein>
    <recommendedName>
        <fullName evidence="3">Polyketide cyclase</fullName>
    </recommendedName>
</protein>
<reference evidence="1 2" key="1">
    <citation type="submission" date="2019-11" db="EMBL/GenBank/DDBJ databases">
        <authorList>
            <person name="Holert J."/>
        </authorList>
    </citation>
    <scope>NUCLEOTIDE SEQUENCE [LARGE SCALE GENOMIC DNA]</scope>
    <source>
        <strain evidence="1">BC5_2</strain>
    </source>
</reference>
<evidence type="ECO:0000313" key="1">
    <source>
        <dbReference type="EMBL" id="CAA0117430.1"/>
    </source>
</evidence>